<dbReference type="PANTHER" id="PTHR10366:SF564">
    <property type="entry name" value="STEROL-4-ALPHA-CARBOXYLATE 3-DEHYDROGENASE, DECARBOXYLATING"/>
    <property type="match status" value="1"/>
</dbReference>
<organism evidence="4 5">
    <name type="scientific">Suhomyces tanzawaensis NRRL Y-17324</name>
    <dbReference type="NCBI Taxonomy" id="984487"/>
    <lineage>
        <taxon>Eukaryota</taxon>
        <taxon>Fungi</taxon>
        <taxon>Dikarya</taxon>
        <taxon>Ascomycota</taxon>
        <taxon>Saccharomycotina</taxon>
        <taxon>Pichiomycetes</taxon>
        <taxon>Debaryomycetaceae</taxon>
        <taxon>Suhomyces</taxon>
    </lineage>
</organism>
<dbReference type="GO" id="GO:0016616">
    <property type="term" value="F:oxidoreductase activity, acting on the CH-OH group of donors, NAD or NADP as acceptor"/>
    <property type="evidence" value="ECO:0007669"/>
    <property type="project" value="TreeGrafter"/>
</dbReference>
<dbReference type="RefSeq" id="XP_020066431.1">
    <property type="nucleotide sequence ID" value="XM_020206624.1"/>
</dbReference>
<dbReference type="PANTHER" id="PTHR10366">
    <property type="entry name" value="NAD DEPENDENT EPIMERASE/DEHYDRATASE"/>
    <property type="match status" value="1"/>
</dbReference>
<dbReference type="InterPro" id="IPR050425">
    <property type="entry name" value="NAD(P)_dehydrat-like"/>
</dbReference>
<sequence>MSSTVFVSGATGYIAQHLVQQLLDKNYTVIGSVRSEAKGENLKAHFPKNFEYVVVPDMGKEGAFDAALQKYPEISAFLHTASPYNFSDEDVENNLLKPALEGTRNALASAKAYGKNVKRFIVTSSYAAHSWTHLVDKTIPEDIRVTEESWTEISWEQAKANGLVAYIASKAIAEKEVWRFQKEENPSFDIAAVNPTYVFGPHLFDSEVKAPLNESTEAVNSFLKLKSEDDIFQYKGLFIDVRDVATAHVVALEKPEASNQRIILSAGPFSQQVILNEVHESFPELKHLPKGDPASTPKTLVRVMHGDLDDSKSREILGFEFIPFDKCINDSIAQLIRTGFP</sequence>
<dbReference type="SUPFAM" id="SSF51735">
    <property type="entry name" value="NAD(P)-binding Rossmann-fold domains"/>
    <property type="match status" value="1"/>
</dbReference>
<dbReference type="AlphaFoldDB" id="A0A1E4SP57"/>
<dbReference type="InterPro" id="IPR036291">
    <property type="entry name" value="NAD(P)-bd_dom_sf"/>
</dbReference>
<feature type="domain" description="NAD-dependent epimerase/dehydratase" evidence="3">
    <location>
        <begin position="5"/>
        <end position="261"/>
    </location>
</feature>
<dbReference type="STRING" id="984487.A0A1E4SP57"/>
<dbReference type="EMBL" id="KV453910">
    <property type="protein sequence ID" value="ODV81309.1"/>
    <property type="molecule type" value="Genomic_DNA"/>
</dbReference>
<dbReference type="Gene3D" id="3.40.50.720">
    <property type="entry name" value="NAD(P)-binding Rossmann-like Domain"/>
    <property type="match status" value="1"/>
</dbReference>
<reference evidence="5" key="1">
    <citation type="submission" date="2016-05" db="EMBL/GenBank/DDBJ databases">
        <title>Comparative genomics of biotechnologically important yeasts.</title>
        <authorList>
            <consortium name="DOE Joint Genome Institute"/>
            <person name="Riley R."/>
            <person name="Haridas S."/>
            <person name="Wolfe K.H."/>
            <person name="Lopes M.R."/>
            <person name="Hittinger C.T."/>
            <person name="Goker M."/>
            <person name="Salamov A."/>
            <person name="Wisecaver J."/>
            <person name="Long T.M."/>
            <person name="Aerts A.L."/>
            <person name="Barry K."/>
            <person name="Choi C."/>
            <person name="Clum A."/>
            <person name="Coughlan A.Y."/>
            <person name="Deshpande S."/>
            <person name="Douglass A.P."/>
            <person name="Hanson S.J."/>
            <person name="Klenk H.-P."/>
            <person name="Labutti K."/>
            <person name="Lapidus A."/>
            <person name="Lindquist E."/>
            <person name="Lipzen A."/>
            <person name="Meier-Kolthoff J.P."/>
            <person name="Ohm R.A."/>
            <person name="Otillar R.P."/>
            <person name="Pangilinan J."/>
            <person name="Peng Y."/>
            <person name="Rokas A."/>
            <person name="Rosa C.A."/>
            <person name="Scheuner C."/>
            <person name="Sibirny A.A."/>
            <person name="Slot J.C."/>
            <person name="Stielow J.B."/>
            <person name="Sun H."/>
            <person name="Kurtzman C.P."/>
            <person name="Blackwell M."/>
            <person name="Grigoriev I.V."/>
            <person name="Jeffries T.W."/>
        </authorList>
    </citation>
    <scope>NUCLEOTIDE SEQUENCE [LARGE SCALE GENOMIC DNA]</scope>
    <source>
        <strain evidence="5">NRRL Y-17324</strain>
    </source>
</reference>
<evidence type="ECO:0000313" key="5">
    <source>
        <dbReference type="Proteomes" id="UP000094285"/>
    </source>
</evidence>
<dbReference type="Pfam" id="PF01370">
    <property type="entry name" value="Epimerase"/>
    <property type="match status" value="1"/>
</dbReference>
<comment type="similarity">
    <text evidence="2">Belongs to the NAD(P)-dependent epimerase/dehydratase family. Dihydroflavonol-4-reductase subfamily.</text>
</comment>
<keyword evidence="5" id="KW-1185">Reference proteome</keyword>
<accession>A0A1E4SP57</accession>
<dbReference type="FunFam" id="3.40.50.720:FF:000191">
    <property type="entry name" value="Methylglyoxal reductase (NADPH-dependent)"/>
    <property type="match status" value="1"/>
</dbReference>
<dbReference type="GeneID" id="30980761"/>
<gene>
    <name evidence="4" type="ORF">CANTADRAFT_20828</name>
</gene>
<keyword evidence="1" id="KW-0560">Oxidoreductase</keyword>
<evidence type="ECO:0000313" key="4">
    <source>
        <dbReference type="EMBL" id="ODV81309.1"/>
    </source>
</evidence>
<dbReference type="Proteomes" id="UP000094285">
    <property type="component" value="Unassembled WGS sequence"/>
</dbReference>
<dbReference type="InterPro" id="IPR001509">
    <property type="entry name" value="Epimerase_deHydtase"/>
</dbReference>
<name>A0A1E4SP57_9ASCO</name>
<dbReference type="OrthoDB" id="2735536at2759"/>
<evidence type="ECO:0000256" key="2">
    <source>
        <dbReference type="ARBA" id="ARBA00023445"/>
    </source>
</evidence>
<evidence type="ECO:0000259" key="3">
    <source>
        <dbReference type="Pfam" id="PF01370"/>
    </source>
</evidence>
<proteinExistence type="inferred from homology"/>
<protein>
    <submittedName>
        <fullName evidence="4">NAD(P)-binding protein</fullName>
    </submittedName>
</protein>
<evidence type="ECO:0000256" key="1">
    <source>
        <dbReference type="ARBA" id="ARBA00023002"/>
    </source>
</evidence>
<dbReference type="CDD" id="cd05227">
    <property type="entry name" value="AR_SDR_e"/>
    <property type="match status" value="1"/>
</dbReference>